<evidence type="ECO:0000313" key="3">
    <source>
        <dbReference type="Proteomes" id="UP000321362"/>
    </source>
</evidence>
<evidence type="ECO:0000256" key="1">
    <source>
        <dbReference type="SAM" id="SignalP"/>
    </source>
</evidence>
<dbReference type="KEGG" id="mgk:FSB76_08180"/>
<accession>A0A5B8VZF9</accession>
<organism evidence="2 3">
    <name type="scientific">Mucilaginibacter ginsenosidivorax</name>
    <dbReference type="NCBI Taxonomy" id="862126"/>
    <lineage>
        <taxon>Bacteria</taxon>
        <taxon>Pseudomonadati</taxon>
        <taxon>Bacteroidota</taxon>
        <taxon>Sphingobacteriia</taxon>
        <taxon>Sphingobacteriales</taxon>
        <taxon>Sphingobacteriaceae</taxon>
        <taxon>Mucilaginibacter</taxon>
    </lineage>
</organism>
<proteinExistence type="predicted"/>
<dbReference type="Pfam" id="PF19777">
    <property type="entry name" value="DUF6263"/>
    <property type="match status" value="1"/>
</dbReference>
<reference evidence="2 3" key="1">
    <citation type="journal article" date="2013" name="J. Microbiol.">
        <title>Mucilaginibacter ginsenosidivorax sp. nov., with ginsenoside converting activity isolated from sediment.</title>
        <authorList>
            <person name="Kim J.K."/>
            <person name="Choi T.E."/>
            <person name="Liu Q.M."/>
            <person name="Park H.Y."/>
            <person name="Yi T.H."/>
            <person name="Yoon M.H."/>
            <person name="Kim S.C."/>
            <person name="Im W.T."/>
        </authorList>
    </citation>
    <scope>NUCLEOTIDE SEQUENCE [LARGE SCALE GENOMIC DNA]</scope>
    <source>
        <strain evidence="2 3">KHI28</strain>
    </source>
</reference>
<dbReference type="Proteomes" id="UP000321362">
    <property type="component" value="Chromosome"/>
</dbReference>
<dbReference type="OrthoDB" id="3034330at2"/>
<keyword evidence="3" id="KW-1185">Reference proteome</keyword>
<evidence type="ECO:0008006" key="4">
    <source>
        <dbReference type="Google" id="ProtNLM"/>
    </source>
</evidence>
<dbReference type="AlphaFoldDB" id="A0A5B8VZF9"/>
<keyword evidence="1" id="KW-0732">Signal</keyword>
<feature type="signal peptide" evidence="1">
    <location>
        <begin position="1"/>
        <end position="19"/>
    </location>
</feature>
<sequence length="301" mass="32929">MKYLFNLFLLFFAAFSCQGQKLKLVLNLTKGNTYNMVTATTSAITQTINGQVNHVDVTVTGTTAFKVLSADDSLYYMEVTYKFLTMKMQLPEGPVSFDSEKRDPADLMSSMMGALIDKPFTATFTRSGKIRSVNNVERMISSVLDGFQEIQGVQKEELKAKFIQSFGSNAIKGSIEMSTAVFPETAVARNDQWTINTTLQSTMKANVAMVYQLTDATPASYIIHGEGSITTIPAPPDAQMKYNMKGTMVSDVKADRLTGWITESKIKQSIGGTVAIKDTPDTPGGATFPMSMVSQTVITDK</sequence>
<protein>
    <recommendedName>
        <fullName evidence="4">DUF4292 domain-containing protein</fullName>
    </recommendedName>
</protein>
<gene>
    <name evidence="2" type="ORF">FSB76_08180</name>
</gene>
<evidence type="ECO:0000313" key="2">
    <source>
        <dbReference type="EMBL" id="QEC75926.1"/>
    </source>
</evidence>
<dbReference type="InterPro" id="IPR046230">
    <property type="entry name" value="DUF6263"/>
</dbReference>
<name>A0A5B8VZF9_9SPHI</name>
<dbReference type="EMBL" id="CP042437">
    <property type="protein sequence ID" value="QEC75926.1"/>
    <property type="molecule type" value="Genomic_DNA"/>
</dbReference>
<dbReference type="RefSeq" id="WP_147053110.1">
    <property type="nucleotide sequence ID" value="NZ_CP042437.1"/>
</dbReference>
<feature type="chain" id="PRO_5022983035" description="DUF4292 domain-containing protein" evidence="1">
    <location>
        <begin position="20"/>
        <end position="301"/>
    </location>
</feature>
<dbReference type="PROSITE" id="PS51257">
    <property type="entry name" value="PROKAR_LIPOPROTEIN"/>
    <property type="match status" value="1"/>
</dbReference>